<gene>
    <name evidence="1" type="ORF">FS935_02620</name>
</gene>
<dbReference type="Proteomes" id="UP000321363">
    <property type="component" value="Unassembled WGS sequence"/>
</dbReference>
<dbReference type="InterPro" id="IPR058870">
    <property type="entry name" value="YuzC"/>
</dbReference>
<sequence length="137" mass="15597">MINYYCQPMYQPVYYGNLSFINHSPAYVATNHYKSNPSRQYPDVDSTLLEQSAKSMRNIMKEASIVLNKLADSKSFANKVMYAAQHSDMTEVERLIQSTGITSKVKTTFNPDGIMLKLSSSIENVECCHLTISLRWL</sequence>
<reference evidence="1 2" key="1">
    <citation type="journal article" date="2005" name="Int. J. Syst. Evol. Microbiol.">
        <title>Bacillus litoralis sp. nov., isolated from a tidal flat of the Yellow Sea in Korea.</title>
        <authorList>
            <person name="Yoon J.H."/>
            <person name="Oh T.K."/>
        </authorList>
    </citation>
    <scope>NUCLEOTIDE SEQUENCE [LARGE SCALE GENOMIC DNA]</scope>
    <source>
        <strain evidence="1 2">SW-211</strain>
    </source>
</reference>
<evidence type="ECO:0000313" key="2">
    <source>
        <dbReference type="Proteomes" id="UP000321363"/>
    </source>
</evidence>
<dbReference type="OrthoDB" id="2615349at2"/>
<comment type="caution">
    <text evidence="1">The sequence shown here is derived from an EMBL/GenBank/DDBJ whole genome shotgun (WGS) entry which is preliminary data.</text>
</comment>
<dbReference type="Pfam" id="PF26344">
    <property type="entry name" value="YuzC"/>
    <property type="match status" value="1"/>
</dbReference>
<organism evidence="1 2">
    <name type="scientific">Metabacillus litoralis</name>
    <dbReference type="NCBI Taxonomy" id="152268"/>
    <lineage>
        <taxon>Bacteria</taxon>
        <taxon>Bacillati</taxon>
        <taxon>Bacillota</taxon>
        <taxon>Bacilli</taxon>
        <taxon>Bacillales</taxon>
        <taxon>Bacillaceae</taxon>
        <taxon>Metabacillus</taxon>
    </lineage>
</organism>
<dbReference type="RefSeq" id="WP_158638513.1">
    <property type="nucleotide sequence ID" value="NZ_VOQF01000001.1"/>
</dbReference>
<accession>A0A5C6W825</accession>
<dbReference type="EMBL" id="VOQF01000001">
    <property type="protein sequence ID" value="TXC93105.1"/>
    <property type="molecule type" value="Genomic_DNA"/>
</dbReference>
<evidence type="ECO:0000313" key="1">
    <source>
        <dbReference type="EMBL" id="TXC93105.1"/>
    </source>
</evidence>
<name>A0A5C6W825_9BACI</name>
<dbReference type="AlphaFoldDB" id="A0A5C6W825"/>
<keyword evidence="2" id="KW-1185">Reference proteome</keyword>
<protein>
    <submittedName>
        <fullName evidence="1">Uncharacterized protein</fullName>
    </submittedName>
</protein>
<proteinExistence type="predicted"/>